<proteinExistence type="predicted"/>
<sequence>MEHLIHYFSSNESLKIFYLSSFLLVMPGPTNTLILSSGLKINWRKLQKIIIIVMLGYLISVSILGFTLTFIYLYFPWINFLLKILSAIYIAFLSIKIWKSSLTSSCSDEITFKEIFITTLLSPKAFILASYIIPSYAFELPTIYLSSMVILLLTLYPVSCLWALLGKTLHLLHMQSSYIQPNYFFKIASLTLMAFSISLIYSSNLEYFSQ</sequence>
<keyword evidence="4" id="KW-0029">Amino-acid transport</keyword>
<accession>A0A329VE45</accession>
<comment type="caution">
    <text evidence="8">The sequence shown here is derived from an EMBL/GenBank/DDBJ whole genome shotgun (WGS) entry which is preliminary data.</text>
</comment>
<evidence type="ECO:0000256" key="2">
    <source>
        <dbReference type="ARBA" id="ARBA00022475"/>
    </source>
</evidence>
<dbReference type="AlphaFoldDB" id="A0A329VE45"/>
<evidence type="ECO:0008006" key="10">
    <source>
        <dbReference type="Google" id="ProtNLM"/>
    </source>
</evidence>
<dbReference type="PANTHER" id="PTHR30086:SF20">
    <property type="entry name" value="ARGININE EXPORTER PROTEIN ARGO-RELATED"/>
    <property type="match status" value="1"/>
</dbReference>
<feature type="transmembrane region" description="Helical" evidence="7">
    <location>
        <begin position="49"/>
        <end position="71"/>
    </location>
</feature>
<feature type="transmembrane region" description="Helical" evidence="7">
    <location>
        <begin position="183"/>
        <end position="201"/>
    </location>
</feature>
<dbReference type="Pfam" id="PF01810">
    <property type="entry name" value="LysE"/>
    <property type="match status" value="1"/>
</dbReference>
<reference evidence="8 9" key="1">
    <citation type="journal article" date="2018" name="Int. J. Syst. Evol. Microbiol.">
        <title>Whole-genome-based revisit of Photorhabdus phylogeny: proposal for the elevation of most Photorhabdus subspecies to the species level and description of one novel species Photorhabdus bodei sp. nov., and one novel subspecies Photorhabdus laumondii subsp. clarkei subsp. nov.</title>
        <authorList>
            <person name="Machado R.A.R."/>
            <person name="Wuthrich D."/>
            <person name="Kuhnert P."/>
            <person name="Arce C.C.M."/>
            <person name="Thonen L."/>
            <person name="Ruiz C."/>
            <person name="Zhang X."/>
            <person name="Robert C.A.M."/>
            <person name="Karimi J."/>
            <person name="Kamali S."/>
            <person name="Ma J."/>
            <person name="Bruggmann R."/>
            <person name="Erb M."/>
        </authorList>
    </citation>
    <scope>NUCLEOTIDE SEQUENCE [LARGE SCALE GENOMIC DNA]</scope>
    <source>
        <strain evidence="8 9">BOJ-47</strain>
    </source>
</reference>
<evidence type="ECO:0000256" key="3">
    <source>
        <dbReference type="ARBA" id="ARBA00022692"/>
    </source>
</evidence>
<comment type="subcellular location">
    <subcellularLocation>
        <location evidence="1">Cell membrane</location>
        <topology evidence="1">Multi-pass membrane protein</topology>
    </subcellularLocation>
</comment>
<keyword evidence="2" id="KW-1003">Cell membrane</keyword>
<evidence type="ECO:0000313" key="8">
    <source>
        <dbReference type="EMBL" id="RAW88994.1"/>
    </source>
</evidence>
<dbReference type="InterPro" id="IPR001123">
    <property type="entry name" value="LeuE-type"/>
</dbReference>
<keyword evidence="3 7" id="KW-0812">Transmembrane</keyword>
<evidence type="ECO:0000256" key="6">
    <source>
        <dbReference type="ARBA" id="ARBA00023136"/>
    </source>
</evidence>
<evidence type="ECO:0000313" key="9">
    <source>
        <dbReference type="Proteomes" id="UP000250870"/>
    </source>
</evidence>
<feature type="transmembrane region" description="Helical" evidence="7">
    <location>
        <begin position="16"/>
        <end position="37"/>
    </location>
</feature>
<dbReference type="GO" id="GO:0015171">
    <property type="term" value="F:amino acid transmembrane transporter activity"/>
    <property type="evidence" value="ECO:0007669"/>
    <property type="project" value="TreeGrafter"/>
</dbReference>
<gene>
    <name evidence="8" type="ORF">CKY01_14835</name>
</gene>
<dbReference type="Proteomes" id="UP000250870">
    <property type="component" value="Unassembled WGS sequence"/>
</dbReference>
<dbReference type="GO" id="GO:0033228">
    <property type="term" value="P:cysteine export across plasma membrane"/>
    <property type="evidence" value="ECO:0007669"/>
    <property type="project" value="TreeGrafter"/>
</dbReference>
<evidence type="ECO:0000256" key="4">
    <source>
        <dbReference type="ARBA" id="ARBA00022970"/>
    </source>
</evidence>
<dbReference type="RefSeq" id="WP_113026245.1">
    <property type="nucleotide sequence ID" value="NZ_CAWNWQ010000021.1"/>
</dbReference>
<evidence type="ECO:0000256" key="5">
    <source>
        <dbReference type="ARBA" id="ARBA00022989"/>
    </source>
</evidence>
<keyword evidence="5 7" id="KW-1133">Transmembrane helix</keyword>
<organism evidence="8 9">
    <name type="scientific">Photorhabdus laumondii subsp. clarkei</name>
    <dbReference type="NCBI Taxonomy" id="2029685"/>
    <lineage>
        <taxon>Bacteria</taxon>
        <taxon>Pseudomonadati</taxon>
        <taxon>Pseudomonadota</taxon>
        <taxon>Gammaproteobacteria</taxon>
        <taxon>Enterobacterales</taxon>
        <taxon>Morganellaceae</taxon>
        <taxon>Photorhabdus</taxon>
    </lineage>
</organism>
<feature type="transmembrane region" description="Helical" evidence="7">
    <location>
        <begin position="115"/>
        <end position="137"/>
    </location>
</feature>
<evidence type="ECO:0000256" key="1">
    <source>
        <dbReference type="ARBA" id="ARBA00004651"/>
    </source>
</evidence>
<dbReference type="GO" id="GO:0005886">
    <property type="term" value="C:plasma membrane"/>
    <property type="evidence" value="ECO:0007669"/>
    <property type="project" value="UniProtKB-SubCell"/>
</dbReference>
<dbReference type="PANTHER" id="PTHR30086">
    <property type="entry name" value="ARGININE EXPORTER PROTEIN ARGO"/>
    <property type="match status" value="1"/>
</dbReference>
<protein>
    <recommendedName>
        <fullName evidence="10">Threonine transporter RhtB</fullName>
    </recommendedName>
</protein>
<keyword evidence="6 7" id="KW-0472">Membrane</keyword>
<dbReference type="EMBL" id="NSCI01000021">
    <property type="protein sequence ID" value="RAW88994.1"/>
    <property type="molecule type" value="Genomic_DNA"/>
</dbReference>
<feature type="transmembrane region" description="Helical" evidence="7">
    <location>
        <begin position="77"/>
        <end position="95"/>
    </location>
</feature>
<name>A0A329VE45_9GAMM</name>
<evidence type="ECO:0000256" key="7">
    <source>
        <dbReference type="SAM" id="Phobius"/>
    </source>
</evidence>
<keyword evidence="4" id="KW-0813">Transport</keyword>
<feature type="transmembrane region" description="Helical" evidence="7">
    <location>
        <begin position="143"/>
        <end position="163"/>
    </location>
</feature>